<name>A0AAE3IGL2_9FIRM</name>
<feature type="compositionally biased region" description="Basic and acidic residues" evidence="1">
    <location>
        <begin position="531"/>
        <end position="541"/>
    </location>
</feature>
<feature type="transmembrane region" description="Helical" evidence="2">
    <location>
        <begin position="112"/>
        <end position="129"/>
    </location>
</feature>
<keyword evidence="2" id="KW-1133">Transmembrane helix</keyword>
<protein>
    <submittedName>
        <fullName evidence="4">Transglutaminase family protein</fullName>
    </submittedName>
</protein>
<dbReference type="SMART" id="SM00460">
    <property type="entry name" value="TGc"/>
    <property type="match status" value="1"/>
</dbReference>
<dbReference type="PANTHER" id="PTHR42736:SF1">
    <property type="entry name" value="PROTEIN-GLUTAMINE GAMMA-GLUTAMYLTRANSFERASE"/>
    <property type="match status" value="1"/>
</dbReference>
<feature type="transmembrane region" description="Helical" evidence="2">
    <location>
        <begin position="12"/>
        <end position="31"/>
    </location>
</feature>
<keyword evidence="2" id="KW-0472">Membrane</keyword>
<keyword evidence="2" id="KW-0812">Transmembrane</keyword>
<feature type="transmembrane region" description="Helical" evidence="2">
    <location>
        <begin position="183"/>
        <end position="202"/>
    </location>
</feature>
<dbReference type="InterPro" id="IPR002931">
    <property type="entry name" value="Transglutaminase-like"/>
</dbReference>
<reference evidence="4 5" key="1">
    <citation type="journal article" date="2021" name="ISME Commun">
        <title>Automated analysis of genomic sequences facilitates high-throughput and comprehensive description of bacteria.</title>
        <authorList>
            <person name="Hitch T.C.A."/>
        </authorList>
    </citation>
    <scope>NUCLEOTIDE SEQUENCE [LARGE SCALE GENOMIC DNA]</scope>
    <source>
        <strain evidence="4 5">Sanger_31</strain>
    </source>
</reference>
<evidence type="ECO:0000259" key="3">
    <source>
        <dbReference type="SMART" id="SM00460"/>
    </source>
</evidence>
<dbReference type="EMBL" id="JAOQJZ010000005">
    <property type="protein sequence ID" value="MCU6705544.1"/>
    <property type="molecule type" value="Genomic_DNA"/>
</dbReference>
<evidence type="ECO:0000313" key="5">
    <source>
        <dbReference type="Proteomes" id="UP001208131"/>
    </source>
</evidence>
<evidence type="ECO:0000256" key="1">
    <source>
        <dbReference type="SAM" id="MobiDB-lite"/>
    </source>
</evidence>
<feature type="transmembrane region" description="Helical" evidence="2">
    <location>
        <begin position="68"/>
        <end position="92"/>
    </location>
</feature>
<dbReference type="Gene3D" id="3.10.620.30">
    <property type="match status" value="1"/>
</dbReference>
<feature type="domain" description="Transglutaminase-like" evidence="3">
    <location>
        <begin position="425"/>
        <end position="500"/>
    </location>
</feature>
<dbReference type="PANTHER" id="PTHR42736">
    <property type="entry name" value="PROTEIN-GLUTAMINE GAMMA-GLUTAMYLTRANSFERASE"/>
    <property type="match status" value="1"/>
</dbReference>
<feature type="transmembrane region" description="Helical" evidence="2">
    <location>
        <begin position="136"/>
        <end position="152"/>
    </location>
</feature>
<feature type="region of interest" description="Disordered" evidence="1">
    <location>
        <begin position="512"/>
        <end position="541"/>
    </location>
</feature>
<comment type="caution">
    <text evidence="4">The sequence shown here is derived from an EMBL/GenBank/DDBJ whole genome shotgun (WGS) entry which is preliminary data.</text>
</comment>
<proteinExistence type="predicted"/>
<dbReference type="InterPro" id="IPR038765">
    <property type="entry name" value="Papain-like_cys_pep_sf"/>
</dbReference>
<keyword evidence="5" id="KW-1185">Reference proteome</keyword>
<dbReference type="SUPFAM" id="SSF54001">
    <property type="entry name" value="Cysteine proteinases"/>
    <property type="match status" value="1"/>
</dbReference>
<evidence type="ECO:0000256" key="2">
    <source>
        <dbReference type="SAM" id="Phobius"/>
    </source>
</evidence>
<feature type="transmembrane region" description="Helical" evidence="2">
    <location>
        <begin position="37"/>
        <end position="56"/>
    </location>
</feature>
<sequence>MTASICYVEKHFSKGVYIMQSLFGAVTMLLLSLSLGMGWRAFVLIGVCILTALAGVSKKTLPIPFFTALLSAVIFHKKFLTSLAGLLNCVLIAHGKSAGVVEMLVEKSSDPWLALCVGAVIVSTVQSIFSRLDSRVFTVAMLALFLCAGIFIDIPLYYATAEVALGILALTFSGSIKGDLKPFVLILTAFCAVLIACLTGLFDKLSNFAFADRFNTKSEYEIIMEHPQPLYLLESRFEKETNGVWGELSGEEKYAYSDEFYWLDKLDFSPAFQTALLDNAIDISDSGNVTVNIKNGGKPLYTYGMTAAENAFSDPKIIGGSFENTKSYYRLAVSEGYLTKPFGTFDTLRTSEPADYLATEKGYRDYVYSTCLDISAEDKQLAANHFDLQGSQGKLRSDMLSFFVSDAVLDRSKTYGGESSFADMLEVTCRGGEEDFAAAAVKIFRAKGVPARLCRGYFITSDMTKGLTDNSALTVTSKQLHYWAEYYKDGIGWQPFEVCPDYVGMIKTDDSSVKAKPTNQGGEALAPEDEDKPREEIFEENKTKPAEKSYAAYIVIGAVILILCLIVAIIALVRKRKFAALPDSKKVEKLFFAGRKKLCGRNFSDHTPRELSESIKKTFGADMAESFAECEKIYERARFSRLEITKEEIAVVKNFADQAKKAKKLKVQEGAEK</sequence>
<dbReference type="RefSeq" id="WP_267300858.1">
    <property type="nucleotide sequence ID" value="NZ_JAOQJZ010000005.1"/>
</dbReference>
<accession>A0AAE3IGL2</accession>
<dbReference type="Proteomes" id="UP001208131">
    <property type="component" value="Unassembled WGS sequence"/>
</dbReference>
<gene>
    <name evidence="4" type="ORF">OCV57_06345</name>
</gene>
<dbReference type="AlphaFoldDB" id="A0AAE3IGL2"/>
<evidence type="ECO:0000313" key="4">
    <source>
        <dbReference type="EMBL" id="MCU6705544.1"/>
    </source>
</evidence>
<feature type="transmembrane region" description="Helical" evidence="2">
    <location>
        <begin position="550"/>
        <end position="573"/>
    </location>
</feature>
<dbReference type="Pfam" id="PF01841">
    <property type="entry name" value="Transglut_core"/>
    <property type="match status" value="1"/>
</dbReference>
<organism evidence="4 5">
    <name type="scientific">Hominimerdicola aceti</name>
    <dbReference type="NCBI Taxonomy" id="2981726"/>
    <lineage>
        <taxon>Bacteria</taxon>
        <taxon>Bacillati</taxon>
        <taxon>Bacillota</taxon>
        <taxon>Clostridia</taxon>
        <taxon>Eubacteriales</taxon>
        <taxon>Oscillospiraceae</taxon>
        <taxon>Hominimerdicola</taxon>
    </lineage>
</organism>
<dbReference type="InterPro" id="IPR052901">
    <property type="entry name" value="Bact_TGase-like"/>
</dbReference>